<evidence type="ECO:0000313" key="2">
    <source>
        <dbReference type="Proteomes" id="UP000234545"/>
    </source>
</evidence>
<reference evidence="1 2" key="1">
    <citation type="submission" date="2017-12" db="EMBL/GenBank/DDBJ databases">
        <title>Phylogenetic diversity of female urinary microbiome.</title>
        <authorList>
            <person name="Thomas-White K."/>
            <person name="Wolfe A.J."/>
        </authorList>
    </citation>
    <scope>NUCLEOTIDE SEQUENCE [LARGE SCALE GENOMIC DNA]</scope>
    <source>
        <strain evidence="1 2">UMB0250</strain>
    </source>
</reference>
<protein>
    <submittedName>
        <fullName evidence="1">Metal-dependent transcriptional regulator</fullName>
    </submittedName>
</protein>
<sequence>LVRIVDIDQAGQVSLEIGHATAPIVGAGRSARLAGDVASIVMVSPLEN</sequence>
<dbReference type="EMBL" id="PKKJ01000001">
    <property type="protein sequence ID" value="PKY66756.1"/>
    <property type="molecule type" value="Genomic_DNA"/>
</dbReference>
<gene>
    <name evidence="1" type="ORF">CYJ25_00455</name>
</gene>
<dbReference type="Proteomes" id="UP000234545">
    <property type="component" value="Unassembled WGS sequence"/>
</dbReference>
<organism evidence="1 2">
    <name type="scientific">Schaalia turicensis</name>
    <dbReference type="NCBI Taxonomy" id="131111"/>
    <lineage>
        <taxon>Bacteria</taxon>
        <taxon>Bacillati</taxon>
        <taxon>Actinomycetota</taxon>
        <taxon>Actinomycetes</taxon>
        <taxon>Actinomycetales</taxon>
        <taxon>Actinomycetaceae</taxon>
        <taxon>Schaalia</taxon>
    </lineage>
</organism>
<dbReference type="AlphaFoldDB" id="A0A2I1I6K7"/>
<feature type="non-terminal residue" evidence="1">
    <location>
        <position position="1"/>
    </location>
</feature>
<name>A0A2I1I6K7_9ACTO</name>
<comment type="caution">
    <text evidence="1">The sequence shown here is derived from an EMBL/GenBank/DDBJ whole genome shotgun (WGS) entry which is preliminary data.</text>
</comment>
<evidence type="ECO:0000313" key="1">
    <source>
        <dbReference type="EMBL" id="PKY66756.1"/>
    </source>
</evidence>
<proteinExistence type="predicted"/>
<accession>A0A2I1I6K7</accession>